<dbReference type="EMBL" id="JABSNW010000002">
    <property type="protein sequence ID" value="KAL2890591.1"/>
    <property type="molecule type" value="Genomic_DNA"/>
</dbReference>
<accession>A0ABR4MQM7</accession>
<evidence type="ECO:0000256" key="1">
    <source>
        <dbReference type="SAM" id="MobiDB-lite"/>
    </source>
</evidence>
<dbReference type="Proteomes" id="UP001610728">
    <property type="component" value="Unassembled WGS sequence"/>
</dbReference>
<keyword evidence="2" id="KW-0812">Transmembrane</keyword>
<organism evidence="3 4">
    <name type="scientific">Ceratocystis lukuohia</name>
    <dbReference type="NCBI Taxonomy" id="2019550"/>
    <lineage>
        <taxon>Eukaryota</taxon>
        <taxon>Fungi</taxon>
        <taxon>Dikarya</taxon>
        <taxon>Ascomycota</taxon>
        <taxon>Pezizomycotina</taxon>
        <taxon>Sordariomycetes</taxon>
        <taxon>Hypocreomycetidae</taxon>
        <taxon>Microascales</taxon>
        <taxon>Ceratocystidaceae</taxon>
        <taxon>Ceratocystis</taxon>
    </lineage>
</organism>
<proteinExistence type="predicted"/>
<protein>
    <submittedName>
        <fullName evidence="3">Uncharacterized protein</fullName>
    </submittedName>
</protein>
<feature type="compositionally biased region" description="Acidic residues" evidence="1">
    <location>
        <begin position="109"/>
        <end position="119"/>
    </location>
</feature>
<evidence type="ECO:0000256" key="2">
    <source>
        <dbReference type="SAM" id="Phobius"/>
    </source>
</evidence>
<gene>
    <name evidence="3" type="ORF">HOO65_021133</name>
</gene>
<evidence type="ECO:0000313" key="3">
    <source>
        <dbReference type="EMBL" id="KAL2890591.1"/>
    </source>
</evidence>
<reference evidence="3 4" key="1">
    <citation type="submission" date="2020-05" db="EMBL/GenBank/DDBJ databases">
        <title>Ceratocystis lukuohia genome.</title>
        <authorList>
            <person name="Harrington T.C."/>
            <person name="Kim K."/>
            <person name="Mayers C.G."/>
        </authorList>
    </citation>
    <scope>NUCLEOTIDE SEQUENCE [LARGE SCALE GENOMIC DNA]</scope>
    <source>
        <strain evidence="3 4">C4212</strain>
    </source>
</reference>
<feature type="compositionally biased region" description="Pro residues" evidence="1">
    <location>
        <begin position="76"/>
        <end position="87"/>
    </location>
</feature>
<dbReference type="RefSeq" id="XP_070861771.1">
    <property type="nucleotide sequence ID" value="XM_071000257.1"/>
</dbReference>
<evidence type="ECO:0000313" key="4">
    <source>
        <dbReference type="Proteomes" id="UP001610728"/>
    </source>
</evidence>
<name>A0ABR4MQM7_9PEZI</name>
<feature type="transmembrane region" description="Helical" evidence="2">
    <location>
        <begin position="6"/>
        <end position="27"/>
    </location>
</feature>
<dbReference type="GeneID" id="98116766"/>
<keyword evidence="4" id="KW-1185">Reference proteome</keyword>
<feature type="region of interest" description="Disordered" evidence="1">
    <location>
        <begin position="59"/>
        <end position="137"/>
    </location>
</feature>
<comment type="caution">
    <text evidence="3">The sequence shown here is derived from an EMBL/GenBank/DDBJ whole genome shotgun (WGS) entry which is preliminary data.</text>
</comment>
<keyword evidence="2" id="KW-1133">Transmembrane helix</keyword>
<feature type="compositionally biased region" description="Basic and acidic residues" evidence="1">
    <location>
        <begin position="97"/>
        <end position="108"/>
    </location>
</feature>
<sequence length="137" mass="16196">MHHPTGNFLPFFIFSLLLCPSFWLHFIDRPKNNLCRSMETNPFYHLHFPSFSSILLADNRNADEERRRGLLRRQPQPQPQPWSQPQPPRDDNDNDNDNYHNDQDKNSDTDIDPDTDPDPDPSPNPNPESDDRLHYYV</sequence>
<keyword evidence="2" id="KW-0472">Membrane</keyword>